<keyword evidence="3" id="KW-1185">Reference proteome</keyword>
<keyword evidence="1" id="KW-1133">Transmembrane helix</keyword>
<evidence type="ECO:0000313" key="2">
    <source>
        <dbReference type="EMBL" id="KIM61559.1"/>
    </source>
</evidence>
<dbReference type="OrthoDB" id="2615229at2759"/>
<feature type="transmembrane region" description="Helical" evidence="1">
    <location>
        <begin position="207"/>
        <end position="231"/>
    </location>
</feature>
<proteinExistence type="predicted"/>
<dbReference type="InParanoid" id="A0A0C3DZB0"/>
<dbReference type="STRING" id="1036808.A0A0C3DZB0"/>
<dbReference type="Proteomes" id="UP000053989">
    <property type="component" value="Unassembled WGS sequence"/>
</dbReference>
<feature type="transmembrane region" description="Helical" evidence="1">
    <location>
        <begin position="307"/>
        <end position="327"/>
    </location>
</feature>
<protein>
    <submittedName>
        <fullName evidence="2">Uncharacterized protein</fullName>
    </submittedName>
</protein>
<evidence type="ECO:0000256" key="1">
    <source>
        <dbReference type="SAM" id="Phobius"/>
    </source>
</evidence>
<gene>
    <name evidence="2" type="ORF">SCLCIDRAFT_1216049</name>
</gene>
<keyword evidence="1" id="KW-0812">Transmembrane</keyword>
<keyword evidence="1" id="KW-0472">Membrane</keyword>
<name>A0A0C3DZB0_9AGAM</name>
<feature type="transmembrane region" description="Helical" evidence="1">
    <location>
        <begin position="278"/>
        <end position="301"/>
    </location>
</feature>
<organism evidence="2 3">
    <name type="scientific">Scleroderma citrinum Foug A</name>
    <dbReference type="NCBI Taxonomy" id="1036808"/>
    <lineage>
        <taxon>Eukaryota</taxon>
        <taxon>Fungi</taxon>
        <taxon>Dikarya</taxon>
        <taxon>Basidiomycota</taxon>
        <taxon>Agaricomycotina</taxon>
        <taxon>Agaricomycetes</taxon>
        <taxon>Agaricomycetidae</taxon>
        <taxon>Boletales</taxon>
        <taxon>Sclerodermatineae</taxon>
        <taxon>Sclerodermataceae</taxon>
        <taxon>Scleroderma</taxon>
    </lineage>
</organism>
<dbReference type="AlphaFoldDB" id="A0A0C3DZB0"/>
<sequence length="447" mass="49271">MPIIHPLEEVIQPRSMVTSSTPMGKSHFALDTSGLASVFGGPEAKFSLALVHVYTGRRWLGWYNSPGSYFLGRLLVRIVQESPILNIFSNSDERSEQPPNTAELFNYDGRKGPKFTAIHSGTVIDKTGHLAALFVKECAKKSATIIPGRQTRPVNITIANLHYAPPKEIPLAGLQNHTSASVGALVPIIVSFGACAASGYYRDWYCFSVISIGIIVNGLSCLVIGSGKLVFTHPEPQPGFPRGDGFLTTPEQIILLKGDEGAVNSVTRGSYCLHFDNGFLIFLIGICAILLMLQSVAQLLLVPQGSLFGQLMFVVSIVMSWLYNLWLSSLDKEKIQRDMLMHILHLTEPDRGLTKFTFGTRTSMAVFAVFASMNQEKAKDILDYLVPNNTEVWVNWKSTIVNQLESGKERQFDGSDWGSSQDLVETLDGDAKVAYQGFKVFEPQLVY</sequence>
<dbReference type="HOGENOM" id="CLU_025274_1_1_1"/>
<evidence type="ECO:0000313" key="3">
    <source>
        <dbReference type="Proteomes" id="UP000053989"/>
    </source>
</evidence>
<reference evidence="3" key="2">
    <citation type="submission" date="2015-01" db="EMBL/GenBank/DDBJ databases">
        <title>Evolutionary Origins and Diversification of the Mycorrhizal Mutualists.</title>
        <authorList>
            <consortium name="DOE Joint Genome Institute"/>
            <consortium name="Mycorrhizal Genomics Consortium"/>
            <person name="Kohler A."/>
            <person name="Kuo A."/>
            <person name="Nagy L.G."/>
            <person name="Floudas D."/>
            <person name="Copeland A."/>
            <person name="Barry K.W."/>
            <person name="Cichocki N."/>
            <person name="Veneault-Fourrey C."/>
            <person name="LaButti K."/>
            <person name="Lindquist E.A."/>
            <person name="Lipzen A."/>
            <person name="Lundell T."/>
            <person name="Morin E."/>
            <person name="Murat C."/>
            <person name="Riley R."/>
            <person name="Ohm R."/>
            <person name="Sun H."/>
            <person name="Tunlid A."/>
            <person name="Henrissat B."/>
            <person name="Grigoriev I.V."/>
            <person name="Hibbett D.S."/>
            <person name="Martin F."/>
        </authorList>
    </citation>
    <scope>NUCLEOTIDE SEQUENCE [LARGE SCALE GENOMIC DNA]</scope>
    <source>
        <strain evidence="3">Foug A</strain>
    </source>
</reference>
<feature type="transmembrane region" description="Helical" evidence="1">
    <location>
        <begin position="182"/>
        <end position="201"/>
    </location>
</feature>
<accession>A0A0C3DZB0</accession>
<reference evidence="2 3" key="1">
    <citation type="submission" date="2014-04" db="EMBL/GenBank/DDBJ databases">
        <authorList>
            <consortium name="DOE Joint Genome Institute"/>
            <person name="Kuo A."/>
            <person name="Kohler A."/>
            <person name="Nagy L.G."/>
            <person name="Floudas D."/>
            <person name="Copeland A."/>
            <person name="Barry K.W."/>
            <person name="Cichocki N."/>
            <person name="Veneault-Fourrey C."/>
            <person name="LaButti K."/>
            <person name="Lindquist E.A."/>
            <person name="Lipzen A."/>
            <person name="Lundell T."/>
            <person name="Morin E."/>
            <person name="Murat C."/>
            <person name="Sun H."/>
            <person name="Tunlid A."/>
            <person name="Henrissat B."/>
            <person name="Grigoriev I.V."/>
            <person name="Hibbett D.S."/>
            <person name="Martin F."/>
            <person name="Nordberg H.P."/>
            <person name="Cantor M.N."/>
            <person name="Hua S.X."/>
        </authorList>
    </citation>
    <scope>NUCLEOTIDE SEQUENCE [LARGE SCALE GENOMIC DNA]</scope>
    <source>
        <strain evidence="2 3">Foug A</strain>
    </source>
</reference>
<dbReference type="EMBL" id="KN822051">
    <property type="protein sequence ID" value="KIM61559.1"/>
    <property type="molecule type" value="Genomic_DNA"/>
</dbReference>